<dbReference type="Proteomes" id="UP001085076">
    <property type="component" value="Miscellaneous, Linkage group lg02"/>
</dbReference>
<gene>
    <name evidence="2" type="ORF">J5N97_009701</name>
</gene>
<dbReference type="EMBL" id="JAGGNH010000002">
    <property type="protein sequence ID" value="KAJ0981446.1"/>
    <property type="molecule type" value="Genomic_DNA"/>
</dbReference>
<reference evidence="2" key="2">
    <citation type="journal article" date="2022" name="Hortic Res">
        <title>The genome of Dioscorea zingiberensis sheds light on the biosynthesis, origin and evolution of the medicinally important diosgenin saponins.</title>
        <authorList>
            <person name="Li Y."/>
            <person name="Tan C."/>
            <person name="Li Z."/>
            <person name="Guo J."/>
            <person name="Li S."/>
            <person name="Chen X."/>
            <person name="Wang C."/>
            <person name="Dai X."/>
            <person name="Yang H."/>
            <person name="Song W."/>
            <person name="Hou L."/>
            <person name="Xu J."/>
            <person name="Tong Z."/>
            <person name="Xu A."/>
            <person name="Yuan X."/>
            <person name="Wang W."/>
            <person name="Yang Q."/>
            <person name="Chen L."/>
            <person name="Sun Z."/>
            <person name="Wang K."/>
            <person name="Pan B."/>
            <person name="Chen J."/>
            <person name="Bao Y."/>
            <person name="Liu F."/>
            <person name="Qi X."/>
            <person name="Gang D.R."/>
            <person name="Wen J."/>
            <person name="Li J."/>
        </authorList>
    </citation>
    <scope>NUCLEOTIDE SEQUENCE</scope>
    <source>
        <strain evidence="2">Dzin_1.0</strain>
    </source>
</reference>
<accession>A0A9D5CXN4</accession>
<evidence type="ECO:0008006" key="4">
    <source>
        <dbReference type="Google" id="ProtNLM"/>
    </source>
</evidence>
<evidence type="ECO:0000256" key="1">
    <source>
        <dbReference type="SAM" id="MobiDB-lite"/>
    </source>
</evidence>
<name>A0A9D5CXN4_9LILI</name>
<proteinExistence type="predicted"/>
<evidence type="ECO:0000313" key="2">
    <source>
        <dbReference type="EMBL" id="KAJ0981446.1"/>
    </source>
</evidence>
<dbReference type="AlphaFoldDB" id="A0A9D5CXN4"/>
<evidence type="ECO:0000313" key="3">
    <source>
        <dbReference type="Proteomes" id="UP001085076"/>
    </source>
</evidence>
<sequence>MIRSFSEITTAVAMEFPTIPPPGPDNNSILTDQSKHRAEQIYRGDIWIWEYFPTLASVRWVTDDVLPLDYPYGSRYGRYRPMASIFRLRESELQRWAARHTTIVHQARGLARRREDSLRSYISWYWSITRQYVSTPTMLAHTFTYTPRGFVETAMLNFLVNTSEMASLADSDVLLDAVVYRDRLREIQSYCQQVINDLPLREPPNVYRVDPTSLGHVPRRGGRLRQISRQHDYEVGPSTLVNDISGSGDVDPTSQLTQLEERGVTDT</sequence>
<keyword evidence="3" id="KW-1185">Reference proteome</keyword>
<feature type="region of interest" description="Disordered" evidence="1">
    <location>
        <begin position="235"/>
        <end position="267"/>
    </location>
</feature>
<reference evidence="2" key="1">
    <citation type="submission" date="2021-03" db="EMBL/GenBank/DDBJ databases">
        <authorList>
            <person name="Li Z."/>
            <person name="Yang C."/>
        </authorList>
    </citation>
    <scope>NUCLEOTIDE SEQUENCE</scope>
    <source>
        <strain evidence="2">Dzin_1.0</strain>
        <tissue evidence="2">Leaf</tissue>
    </source>
</reference>
<comment type="caution">
    <text evidence="2">The sequence shown here is derived from an EMBL/GenBank/DDBJ whole genome shotgun (WGS) entry which is preliminary data.</text>
</comment>
<organism evidence="2 3">
    <name type="scientific">Dioscorea zingiberensis</name>
    <dbReference type="NCBI Taxonomy" id="325984"/>
    <lineage>
        <taxon>Eukaryota</taxon>
        <taxon>Viridiplantae</taxon>
        <taxon>Streptophyta</taxon>
        <taxon>Embryophyta</taxon>
        <taxon>Tracheophyta</taxon>
        <taxon>Spermatophyta</taxon>
        <taxon>Magnoliopsida</taxon>
        <taxon>Liliopsida</taxon>
        <taxon>Dioscoreales</taxon>
        <taxon>Dioscoreaceae</taxon>
        <taxon>Dioscorea</taxon>
    </lineage>
</organism>
<dbReference type="OrthoDB" id="10684444at2759"/>
<protein>
    <recommendedName>
        <fullName evidence="4">Aminotransferase-like plant mobile domain-containing protein</fullName>
    </recommendedName>
</protein>